<gene>
    <name evidence="2" type="ORF">QTG54_008488</name>
</gene>
<protein>
    <submittedName>
        <fullName evidence="2">Uncharacterized protein</fullName>
    </submittedName>
</protein>
<feature type="signal peptide" evidence="1">
    <location>
        <begin position="1"/>
        <end position="22"/>
    </location>
</feature>
<proteinExistence type="predicted"/>
<accession>A0AAD8Y662</accession>
<dbReference type="Proteomes" id="UP001224775">
    <property type="component" value="Unassembled WGS sequence"/>
</dbReference>
<dbReference type="AlphaFoldDB" id="A0AAD8Y662"/>
<evidence type="ECO:0000313" key="2">
    <source>
        <dbReference type="EMBL" id="KAK1740393.1"/>
    </source>
</evidence>
<evidence type="ECO:0000256" key="1">
    <source>
        <dbReference type="SAM" id="SignalP"/>
    </source>
</evidence>
<evidence type="ECO:0000313" key="3">
    <source>
        <dbReference type="Proteomes" id="UP001224775"/>
    </source>
</evidence>
<name>A0AAD8Y662_9STRA</name>
<organism evidence="2 3">
    <name type="scientific">Skeletonema marinoi</name>
    <dbReference type="NCBI Taxonomy" id="267567"/>
    <lineage>
        <taxon>Eukaryota</taxon>
        <taxon>Sar</taxon>
        <taxon>Stramenopiles</taxon>
        <taxon>Ochrophyta</taxon>
        <taxon>Bacillariophyta</taxon>
        <taxon>Coscinodiscophyceae</taxon>
        <taxon>Thalassiosirophycidae</taxon>
        <taxon>Thalassiosirales</taxon>
        <taxon>Skeletonemataceae</taxon>
        <taxon>Skeletonema</taxon>
        <taxon>Skeletonema marinoi-dohrnii complex</taxon>
    </lineage>
</organism>
<keyword evidence="3" id="KW-1185">Reference proteome</keyword>
<feature type="chain" id="PRO_5042160659" evidence="1">
    <location>
        <begin position="23"/>
        <end position="281"/>
    </location>
</feature>
<reference evidence="2" key="1">
    <citation type="submission" date="2023-06" db="EMBL/GenBank/DDBJ databases">
        <title>Survivors Of The Sea: Transcriptome response of Skeletonema marinoi to long-term dormancy.</title>
        <authorList>
            <person name="Pinder M.I.M."/>
            <person name="Kourtchenko O."/>
            <person name="Robertson E.K."/>
            <person name="Larsson T."/>
            <person name="Maumus F."/>
            <person name="Osuna-Cruz C.M."/>
            <person name="Vancaester E."/>
            <person name="Stenow R."/>
            <person name="Vandepoele K."/>
            <person name="Ploug H."/>
            <person name="Bruchert V."/>
            <person name="Godhe A."/>
            <person name="Topel M."/>
        </authorList>
    </citation>
    <scope>NUCLEOTIDE SEQUENCE</scope>
    <source>
        <strain evidence="2">R05AC</strain>
    </source>
</reference>
<dbReference type="EMBL" id="JATAAI010000015">
    <property type="protein sequence ID" value="KAK1740393.1"/>
    <property type="molecule type" value="Genomic_DNA"/>
</dbReference>
<comment type="caution">
    <text evidence="2">The sequence shown here is derived from an EMBL/GenBank/DDBJ whole genome shotgun (WGS) entry which is preliminary data.</text>
</comment>
<sequence length="281" mass="31097">MLVSKPALAFTILTAVAKTVVSFVPSPSQPPAPATATTTLSAVPEGWKGGFKDTHPDFCYQVVQPDLSDLPIMGNLENIGKNHPHAEDLLAPVLLADISRIGYDDDGRIWSIICPQRGRFIPGLGTVFIEVTVNGVRGWVDEPTHSGYADLGVVGKLWIEADENPVVEFISNILDDMHFPFSKEHSAKVRAFQVGKPYEEFWPMTNGTDPAFYHPQFAQHWEEAFSVYNLEVEVGKQIMTGEKLVDDFNAMIIELFNSLSGNTFAPGQRFDGFDVSAARWR</sequence>
<keyword evidence="1" id="KW-0732">Signal</keyword>